<dbReference type="EMBL" id="LAZR01000004">
    <property type="protein sequence ID" value="KKO10641.1"/>
    <property type="molecule type" value="Genomic_DNA"/>
</dbReference>
<evidence type="ECO:0000256" key="1">
    <source>
        <dbReference type="SAM" id="Phobius"/>
    </source>
</evidence>
<feature type="transmembrane region" description="Helical" evidence="1">
    <location>
        <begin position="137"/>
        <end position="158"/>
    </location>
</feature>
<gene>
    <name evidence="3" type="ORF">LCGC14_0021210</name>
</gene>
<accession>A0A0F9W039</accession>
<dbReference type="Pfam" id="PF20349">
    <property type="entry name" value="DUF6644"/>
    <property type="match status" value="1"/>
</dbReference>
<keyword evidence="1" id="KW-0812">Transmembrane</keyword>
<evidence type="ECO:0000313" key="3">
    <source>
        <dbReference type="EMBL" id="KKO10641.1"/>
    </source>
</evidence>
<proteinExistence type="predicted"/>
<dbReference type="InterPro" id="IPR046586">
    <property type="entry name" value="DUF6644"/>
</dbReference>
<name>A0A0F9W039_9ZZZZ</name>
<keyword evidence="1" id="KW-1133">Transmembrane helix</keyword>
<reference evidence="3" key="1">
    <citation type="journal article" date="2015" name="Nature">
        <title>Complex archaea that bridge the gap between prokaryotes and eukaryotes.</title>
        <authorList>
            <person name="Spang A."/>
            <person name="Saw J.H."/>
            <person name="Jorgensen S.L."/>
            <person name="Zaremba-Niedzwiedzka K."/>
            <person name="Martijn J."/>
            <person name="Lind A.E."/>
            <person name="van Eijk R."/>
            <person name="Schleper C."/>
            <person name="Guy L."/>
            <person name="Ettema T.J."/>
        </authorList>
    </citation>
    <scope>NUCLEOTIDE SEQUENCE</scope>
</reference>
<sequence>MLQHEFWLNLEYTWLAEQIGATWLFPLFNSLHVVSITLMLGALLMLDLRLSGVAANVYPYRTLSRDFLLWIWLAFIVAVVTGLGLFITRASAHVLNPAFQWKMLLMLLAGLNMLVFHRRSLRLSEGWDNARSIPLSIRLTGLASLLLWAGVMLGGRWMGHII</sequence>
<feature type="transmembrane region" description="Helical" evidence="1">
    <location>
        <begin position="67"/>
        <end position="87"/>
    </location>
</feature>
<organism evidence="3">
    <name type="scientific">marine sediment metagenome</name>
    <dbReference type="NCBI Taxonomy" id="412755"/>
    <lineage>
        <taxon>unclassified sequences</taxon>
        <taxon>metagenomes</taxon>
        <taxon>ecological metagenomes</taxon>
    </lineage>
</organism>
<evidence type="ECO:0000259" key="2">
    <source>
        <dbReference type="Pfam" id="PF20349"/>
    </source>
</evidence>
<dbReference type="AlphaFoldDB" id="A0A0F9W039"/>
<keyword evidence="1" id="KW-0472">Membrane</keyword>
<feature type="domain" description="DUF6644" evidence="2">
    <location>
        <begin position="29"/>
        <end position="160"/>
    </location>
</feature>
<comment type="caution">
    <text evidence="3">The sequence shown here is derived from an EMBL/GenBank/DDBJ whole genome shotgun (WGS) entry which is preliminary data.</text>
</comment>
<feature type="transmembrane region" description="Helical" evidence="1">
    <location>
        <begin position="99"/>
        <end position="116"/>
    </location>
</feature>
<protein>
    <recommendedName>
        <fullName evidence="2">DUF6644 domain-containing protein</fullName>
    </recommendedName>
</protein>
<feature type="transmembrane region" description="Helical" evidence="1">
    <location>
        <begin position="20"/>
        <end position="46"/>
    </location>
</feature>